<dbReference type="EMBL" id="CYZT01000679">
    <property type="protein sequence ID" value="CUQ10263.1"/>
    <property type="molecule type" value="Genomic_DNA"/>
</dbReference>
<gene>
    <name evidence="1" type="ORF">ERS852411_03974</name>
</gene>
<proteinExistence type="predicted"/>
<sequence>MQAARQIGLRLFQRLLSAGGGNGGVQLGQLDGAIGVAGSPVLVKALTVGHGGDGIDEIGRPVHAAGDEAGLRGHAGHVVVVAAVEHAGVLGGGGGGGVVGVLGNEHAALVGQGGGGGGLLGRVGPGVDVLDLHGDRGTHALGALVEGGVAGNHLSKGESGHVANDSLLGGDGALVDHLLQLHAAGHAGQVAALVDVGEGVVGVVQIVHGRGLVGTGDELDFGVVGGHLQHKGLEAVGVVDDNITSILGQLDVGVLAAGVLQDIFLVAPLHGNALLGQLGGGLLHGLHKVIGITLVVLVADANHAHLDGFTLGGGLTSAVSHRGGLPAGRGVGGALVPAVAAGGQSNRHSARQEQCKQSLFHRLSSSLIVSLNQSGPLFKTAA</sequence>
<protein>
    <submittedName>
        <fullName evidence="1">Uncharacterized protein</fullName>
    </submittedName>
</protein>
<dbReference type="Proteomes" id="UP000095746">
    <property type="component" value="Unassembled WGS sequence"/>
</dbReference>
<accession>A0A174TJN7</accession>
<dbReference type="AlphaFoldDB" id="A0A174TJN7"/>
<reference evidence="1 2" key="1">
    <citation type="submission" date="2015-09" db="EMBL/GenBank/DDBJ databases">
        <authorList>
            <consortium name="Pathogen Informatics"/>
        </authorList>
    </citation>
    <scope>NUCLEOTIDE SEQUENCE [LARGE SCALE GENOMIC DNA]</scope>
    <source>
        <strain evidence="1 2">2789STDY5608854</strain>
    </source>
</reference>
<evidence type="ECO:0000313" key="2">
    <source>
        <dbReference type="Proteomes" id="UP000095746"/>
    </source>
</evidence>
<evidence type="ECO:0000313" key="1">
    <source>
        <dbReference type="EMBL" id="CUQ10263.1"/>
    </source>
</evidence>
<organism evidence="1 2">
    <name type="scientific">Flavonifractor plautii</name>
    <name type="common">Fusobacterium plautii</name>
    <dbReference type="NCBI Taxonomy" id="292800"/>
    <lineage>
        <taxon>Bacteria</taxon>
        <taxon>Bacillati</taxon>
        <taxon>Bacillota</taxon>
        <taxon>Clostridia</taxon>
        <taxon>Eubacteriales</taxon>
        <taxon>Oscillospiraceae</taxon>
        <taxon>Flavonifractor</taxon>
    </lineage>
</organism>
<name>A0A174TJN7_FLAPL</name>